<comment type="caution">
    <text evidence="3">The sequence shown here is derived from an EMBL/GenBank/DDBJ whole genome shotgun (WGS) entry which is preliminary data.</text>
</comment>
<evidence type="ECO:0000313" key="3">
    <source>
        <dbReference type="EMBL" id="CAB3404598.1"/>
    </source>
</evidence>
<gene>
    <name evidence="3" type="ORF">CBOVIS_LOCUS6902</name>
</gene>
<name>A0A8S1EYJ5_9PELO</name>
<reference evidence="3 4" key="1">
    <citation type="submission" date="2020-04" db="EMBL/GenBank/DDBJ databases">
        <authorList>
            <person name="Laetsch R D."/>
            <person name="Stevens L."/>
            <person name="Kumar S."/>
            <person name="Blaxter L. M."/>
        </authorList>
    </citation>
    <scope>NUCLEOTIDE SEQUENCE [LARGE SCALE GENOMIC DNA]</scope>
</reference>
<evidence type="ECO:0000256" key="2">
    <source>
        <dbReference type="SAM" id="MobiDB-lite"/>
    </source>
</evidence>
<evidence type="ECO:0000256" key="1">
    <source>
        <dbReference type="SAM" id="Coils"/>
    </source>
</evidence>
<organism evidence="3 4">
    <name type="scientific">Caenorhabditis bovis</name>
    <dbReference type="NCBI Taxonomy" id="2654633"/>
    <lineage>
        <taxon>Eukaryota</taxon>
        <taxon>Metazoa</taxon>
        <taxon>Ecdysozoa</taxon>
        <taxon>Nematoda</taxon>
        <taxon>Chromadorea</taxon>
        <taxon>Rhabditida</taxon>
        <taxon>Rhabditina</taxon>
        <taxon>Rhabditomorpha</taxon>
        <taxon>Rhabditoidea</taxon>
        <taxon>Rhabditidae</taxon>
        <taxon>Peloderinae</taxon>
        <taxon>Caenorhabditis</taxon>
    </lineage>
</organism>
<dbReference type="Pfam" id="PF10175">
    <property type="entry name" value="MPP6"/>
    <property type="match status" value="1"/>
</dbReference>
<evidence type="ECO:0000313" key="4">
    <source>
        <dbReference type="Proteomes" id="UP000494206"/>
    </source>
</evidence>
<keyword evidence="4" id="KW-1185">Reference proteome</keyword>
<dbReference type="PANTHER" id="PTHR13582:SF0">
    <property type="entry name" value="M-PHASE PHOSPHOPROTEIN 6"/>
    <property type="match status" value="1"/>
</dbReference>
<dbReference type="InterPro" id="IPR019324">
    <property type="entry name" value="MPP6"/>
</dbReference>
<dbReference type="PANTHER" id="PTHR13582">
    <property type="entry name" value="M-PHASE PHOSPHOPROTEIN 6"/>
    <property type="match status" value="1"/>
</dbReference>
<accession>A0A8S1EYJ5</accession>
<dbReference type="EMBL" id="CADEPM010000004">
    <property type="protein sequence ID" value="CAB3404598.1"/>
    <property type="molecule type" value="Genomic_DNA"/>
</dbReference>
<evidence type="ECO:0008006" key="5">
    <source>
        <dbReference type="Google" id="ProtNLM"/>
    </source>
</evidence>
<keyword evidence="1" id="KW-0175">Coiled coil</keyword>
<dbReference type="OrthoDB" id="20403at2759"/>
<feature type="compositionally biased region" description="Basic and acidic residues" evidence="2">
    <location>
        <begin position="172"/>
        <end position="181"/>
    </location>
</feature>
<feature type="coiled-coil region" evidence="1">
    <location>
        <begin position="20"/>
        <end position="47"/>
    </location>
</feature>
<feature type="compositionally biased region" description="Basic and acidic residues" evidence="2">
    <location>
        <begin position="113"/>
        <end position="123"/>
    </location>
</feature>
<sequence length="181" mass="20565">MATDRSVKKLSSGVLDMKFMLRTKKKLEAKEKKKKDVELQNAILETSEQAGSSTTEIPVGDSKYTLCNDYTKLESLEFGRMSFKGYNKEIEKLMLYYERLRNGELSDDDENDGKDVNDAEMAEKMGGSLAKKFASKRERQQAANRNAESTGPRLNFSDIRKRAANDSIGIQPERKFMKPSE</sequence>
<dbReference type="Proteomes" id="UP000494206">
    <property type="component" value="Unassembled WGS sequence"/>
</dbReference>
<dbReference type="GO" id="GO:0000460">
    <property type="term" value="P:maturation of 5.8S rRNA"/>
    <property type="evidence" value="ECO:0007669"/>
    <property type="project" value="TreeGrafter"/>
</dbReference>
<proteinExistence type="predicted"/>
<dbReference type="AlphaFoldDB" id="A0A8S1EYJ5"/>
<feature type="region of interest" description="Disordered" evidence="2">
    <location>
        <begin position="104"/>
        <end position="181"/>
    </location>
</feature>
<protein>
    <recommendedName>
        <fullName evidence="5">M-phase phosphoprotein 6</fullName>
    </recommendedName>
</protein>